<dbReference type="NCBIfam" id="NF038319">
    <property type="entry name" value="DISARM_DrmC_I"/>
    <property type="match status" value="1"/>
</dbReference>
<feature type="domain" description="PLD phosphodiesterase" evidence="1">
    <location>
        <begin position="192"/>
        <end position="219"/>
    </location>
</feature>
<accession>A0ABW1NAP7</accession>
<evidence type="ECO:0000313" key="3">
    <source>
        <dbReference type="Proteomes" id="UP001596137"/>
    </source>
</evidence>
<name>A0ABW1NAP7_9ACTN</name>
<dbReference type="SMART" id="SM00155">
    <property type="entry name" value="PLDc"/>
    <property type="match status" value="1"/>
</dbReference>
<dbReference type="Pfam" id="PF13091">
    <property type="entry name" value="PLDc_2"/>
    <property type="match status" value="1"/>
</dbReference>
<dbReference type="SUPFAM" id="SSF56024">
    <property type="entry name" value="Phospholipase D/nuclease"/>
    <property type="match status" value="1"/>
</dbReference>
<evidence type="ECO:0000313" key="2">
    <source>
        <dbReference type="EMBL" id="MFC6080439.1"/>
    </source>
</evidence>
<gene>
    <name evidence="2" type="primary">drmC</name>
    <name evidence="2" type="ORF">ACFP1K_04675</name>
</gene>
<dbReference type="RefSeq" id="WP_380747210.1">
    <property type="nucleotide sequence ID" value="NZ_JBHSRF010000004.1"/>
</dbReference>
<comment type="caution">
    <text evidence="2">The sequence shown here is derived from an EMBL/GenBank/DDBJ whole genome shotgun (WGS) entry which is preliminary data.</text>
</comment>
<dbReference type="Gene3D" id="3.30.870.10">
    <property type="entry name" value="Endonuclease Chain A"/>
    <property type="match status" value="1"/>
</dbReference>
<organism evidence="2 3">
    <name type="scientific">Sphaerisporangium aureirubrum</name>
    <dbReference type="NCBI Taxonomy" id="1544736"/>
    <lineage>
        <taxon>Bacteria</taxon>
        <taxon>Bacillati</taxon>
        <taxon>Actinomycetota</taxon>
        <taxon>Actinomycetes</taxon>
        <taxon>Streptosporangiales</taxon>
        <taxon>Streptosporangiaceae</taxon>
        <taxon>Sphaerisporangium</taxon>
    </lineage>
</organism>
<keyword evidence="3" id="KW-1185">Reference proteome</keyword>
<dbReference type="PANTHER" id="PTHR21248">
    <property type="entry name" value="CARDIOLIPIN SYNTHASE"/>
    <property type="match status" value="1"/>
</dbReference>
<dbReference type="PANTHER" id="PTHR21248:SF22">
    <property type="entry name" value="PHOSPHOLIPASE D"/>
    <property type="match status" value="1"/>
</dbReference>
<dbReference type="InterPro" id="IPR047955">
    <property type="entry name" value="DrmC-like"/>
</dbReference>
<protein>
    <submittedName>
        <fullName evidence="2">DISARM system phospholipase D-like protein DrmC</fullName>
    </submittedName>
</protein>
<dbReference type="EMBL" id="JBHSRF010000004">
    <property type="protein sequence ID" value="MFC6080439.1"/>
    <property type="molecule type" value="Genomic_DNA"/>
</dbReference>
<proteinExistence type="predicted"/>
<sequence>MTGDLGETIAVLAGELPFSHIVAWAGVLRSAEGPGDDVLTRLIEARPAAAPHAVRFVDAWRKHAPALPGAGLGLALEAAARVHLAEEARRPSIVVSGPTSDAVAVRLTVSAVTEILRAARESLLVVSFAAHGVDEIAQELAAAAERGVQIDLVLETGVEEGGTLRGRSSAAAFRLLTGKATFWTWPPHNRPAGAALHAKLLAADEQIALLGSANLTARALLTNIEIGVILRDPDTVGRIVTHLRALMRPGIGPLEPVPDRR</sequence>
<reference evidence="3" key="1">
    <citation type="journal article" date="2019" name="Int. J. Syst. Evol. Microbiol.">
        <title>The Global Catalogue of Microorganisms (GCM) 10K type strain sequencing project: providing services to taxonomists for standard genome sequencing and annotation.</title>
        <authorList>
            <consortium name="The Broad Institute Genomics Platform"/>
            <consortium name="The Broad Institute Genome Sequencing Center for Infectious Disease"/>
            <person name="Wu L."/>
            <person name="Ma J."/>
        </authorList>
    </citation>
    <scope>NUCLEOTIDE SEQUENCE [LARGE SCALE GENOMIC DNA]</scope>
    <source>
        <strain evidence="3">JCM 30346</strain>
    </source>
</reference>
<dbReference type="InterPro" id="IPR001736">
    <property type="entry name" value="PLipase_D/transphosphatidylase"/>
</dbReference>
<dbReference type="InterPro" id="IPR025202">
    <property type="entry name" value="PLD-like_dom"/>
</dbReference>
<dbReference type="Proteomes" id="UP001596137">
    <property type="component" value="Unassembled WGS sequence"/>
</dbReference>
<evidence type="ECO:0000259" key="1">
    <source>
        <dbReference type="PROSITE" id="PS50035"/>
    </source>
</evidence>
<dbReference type="PROSITE" id="PS50035">
    <property type="entry name" value="PLD"/>
    <property type="match status" value="1"/>
</dbReference>